<evidence type="ECO:0000256" key="1">
    <source>
        <dbReference type="SAM" id="SignalP"/>
    </source>
</evidence>
<proteinExistence type="predicted"/>
<keyword evidence="1" id="KW-0732">Signal</keyword>
<dbReference type="AlphaFoldDB" id="A0A1S7DRL1"/>
<feature type="signal peptide" evidence="1">
    <location>
        <begin position="1"/>
        <end position="19"/>
    </location>
</feature>
<feature type="chain" id="PRO_5013137086" description="TonB-dependent receptor" evidence="1">
    <location>
        <begin position="20"/>
        <end position="891"/>
    </location>
</feature>
<dbReference type="EMBL" id="CP011859">
    <property type="protein sequence ID" value="AQY21773.1"/>
    <property type="molecule type" value="Genomic_DNA"/>
</dbReference>
<dbReference type="Proteomes" id="UP000189883">
    <property type="component" value="Chromosome"/>
</dbReference>
<dbReference type="RefSeq" id="WP_079207030.1">
    <property type="nucleotide sequence ID" value="NZ_CP011859.1"/>
</dbReference>
<dbReference type="Pfam" id="PF13620">
    <property type="entry name" value="CarboxypepD_reg"/>
    <property type="match status" value="1"/>
</dbReference>
<protein>
    <recommendedName>
        <fullName evidence="4">TonB-dependent receptor</fullName>
    </recommendedName>
</protein>
<evidence type="ECO:0000313" key="3">
    <source>
        <dbReference type="Proteomes" id="UP000189883"/>
    </source>
</evidence>
<name>A0A1S7DRL1_RIEAN</name>
<sequence length="891" mass="101939">MIRVHSLFLFLFFSAVFWAQTSISGKITNTEGQPVPSASVTVEEIGKNAILTYALSDSKGVYKVTINSSIDKVKLTVKAFNHQTQVKEIANKSQTLNFSLSQQATEIKEVKLKTRMITKKGDTISYDLKAFESKNDRTLADVLKKIPGIEVNKDGTVLYQGEAINKFYVNGKDLMEGGYGTINNALPKDAVQKVEVMENHQPVKILQDKIPSEKAAINIKLKNKVTMTGRGEVGVGTSPLLWNTKLTPMFFGQKNQWVVNYKANNTGESVEKEGRILSFGNRWEGVRRNVDQESWIGVETAAIPNVPERRYLFNNVHFFSANLLTNPFKNKEWELKANASYTNNAVEREDLQEVTYGTETFSARRLNHFYTNQAKGELIFTKNAKKGFFKNVTTWNSFWSDNNADVSKNEITGSRSAMQNIYAPTNSFQNSLSSIIPVGEKLVNVMSFISVKNDRQTLESSPSSYSQKLFNSQNYQRLQQNLNIKSTEINHSASVGFSAGKWTLTPEVGLDINFNQMESELYGINGSTLFPYNINYQNNMQWNELRPSTKLSANYKGERLNIYFNAPVNFYGISYKDFLRNGRNREISRTVFEPNFFMNYDFASFWKIRGYGNLNYSFGDFGSIYEGIMMNTPDFFVNRAPQSNVMPENLSKGIGSTLEYRNPLNNLFFNIRYSYGTFKRNLITSVTRNAASFISEVKEFDNTATSQSQSAEIGKYFPKFKSNLSFNFRNSDSESISMLNSNLIYNKNNSQSLGAKFNNTFFSWLSVDYNISMGWNKNQNAQTDTTYKFSNWSHNLAAYIYPLDNHTIGLVWDDNTYKTLGESAFRNSFYDLSYQYTWAKKKIDFELKWLNITNNKFYETVTISTQDNSIRRSLVYIRPSQVMFTVKFNFK</sequence>
<evidence type="ECO:0008006" key="4">
    <source>
        <dbReference type="Google" id="ProtNLM"/>
    </source>
</evidence>
<evidence type="ECO:0000313" key="2">
    <source>
        <dbReference type="EMBL" id="AQY21773.1"/>
    </source>
</evidence>
<dbReference type="InterPro" id="IPR008969">
    <property type="entry name" value="CarboxyPept-like_regulatory"/>
</dbReference>
<dbReference type="Gene3D" id="2.60.40.1120">
    <property type="entry name" value="Carboxypeptidase-like, regulatory domain"/>
    <property type="match status" value="1"/>
</dbReference>
<gene>
    <name evidence="2" type="ORF">AB406_0816</name>
</gene>
<dbReference type="SUPFAM" id="SSF56935">
    <property type="entry name" value="Porins"/>
    <property type="match status" value="1"/>
</dbReference>
<reference evidence="2 3" key="1">
    <citation type="submission" date="2015-06" db="EMBL/GenBank/DDBJ databases">
        <title>R. anatipestifer strain HXb2 is the most virulent strain so far, and the genome sequence would help us uncover the pathogenesis.</title>
        <authorList>
            <person name="Hu Q."/>
            <person name="Qi J."/>
            <person name="Bo H."/>
            <person name="Liu G."/>
            <person name="Tao M."/>
            <person name="Ding Y."/>
            <person name="Xue Y."/>
        </authorList>
    </citation>
    <scope>NUCLEOTIDE SEQUENCE [LARGE SCALE GENOMIC DNA]</scope>
    <source>
        <strain evidence="2 3">HXb2</strain>
    </source>
</reference>
<organism evidence="2 3">
    <name type="scientific">Riemerella anatipestifer</name>
    <name type="common">Moraxella anatipestifer</name>
    <dbReference type="NCBI Taxonomy" id="34085"/>
    <lineage>
        <taxon>Bacteria</taxon>
        <taxon>Pseudomonadati</taxon>
        <taxon>Bacteroidota</taxon>
        <taxon>Flavobacteriia</taxon>
        <taxon>Flavobacteriales</taxon>
        <taxon>Weeksellaceae</taxon>
        <taxon>Riemerella</taxon>
    </lineage>
</organism>
<dbReference type="SUPFAM" id="SSF49464">
    <property type="entry name" value="Carboxypeptidase regulatory domain-like"/>
    <property type="match status" value="1"/>
</dbReference>
<accession>A0A1S7DRL1</accession>